<dbReference type="Proteomes" id="UP000664859">
    <property type="component" value="Unassembled WGS sequence"/>
</dbReference>
<sequence>MKLLTLVHGGSGMSPWPAYAEAFMKEQCRCQPECTCPQGVKSKQETPAAGCACASECKCTSTSSKCRCEPACTCPKTAATQPGCPCATECKCTPSATPAAAVGSS</sequence>
<protein>
    <submittedName>
        <fullName evidence="1">Uncharacterized protein</fullName>
    </submittedName>
</protein>
<keyword evidence="2" id="KW-1185">Reference proteome</keyword>
<dbReference type="EMBL" id="JAFCMP010000055">
    <property type="protein sequence ID" value="KAG5189231.1"/>
    <property type="molecule type" value="Genomic_DNA"/>
</dbReference>
<dbReference type="AlphaFoldDB" id="A0A835Z8M9"/>
<comment type="caution">
    <text evidence="1">The sequence shown here is derived from an EMBL/GenBank/DDBJ whole genome shotgun (WGS) entry which is preliminary data.</text>
</comment>
<name>A0A835Z8M9_9STRA</name>
<evidence type="ECO:0000313" key="2">
    <source>
        <dbReference type="Proteomes" id="UP000664859"/>
    </source>
</evidence>
<organism evidence="1 2">
    <name type="scientific">Tribonema minus</name>
    <dbReference type="NCBI Taxonomy" id="303371"/>
    <lineage>
        <taxon>Eukaryota</taxon>
        <taxon>Sar</taxon>
        <taxon>Stramenopiles</taxon>
        <taxon>Ochrophyta</taxon>
        <taxon>PX clade</taxon>
        <taxon>Xanthophyceae</taxon>
        <taxon>Tribonematales</taxon>
        <taxon>Tribonemataceae</taxon>
        <taxon>Tribonema</taxon>
    </lineage>
</organism>
<proteinExistence type="predicted"/>
<gene>
    <name evidence="1" type="ORF">JKP88DRAFT_286921</name>
</gene>
<reference evidence="1" key="1">
    <citation type="submission" date="2021-02" db="EMBL/GenBank/DDBJ databases">
        <title>First Annotated Genome of the Yellow-green Alga Tribonema minus.</title>
        <authorList>
            <person name="Mahan K.M."/>
        </authorList>
    </citation>
    <scope>NUCLEOTIDE SEQUENCE</scope>
    <source>
        <strain evidence="1">UTEX B ZZ1240</strain>
    </source>
</reference>
<evidence type="ECO:0000313" key="1">
    <source>
        <dbReference type="EMBL" id="KAG5189231.1"/>
    </source>
</evidence>
<accession>A0A835Z8M9</accession>